<feature type="transmembrane region" description="Helical" evidence="1">
    <location>
        <begin position="230"/>
        <end position="250"/>
    </location>
</feature>
<feature type="transmembrane region" description="Helical" evidence="1">
    <location>
        <begin position="292"/>
        <end position="311"/>
    </location>
</feature>
<feature type="transmembrane region" description="Helical" evidence="1">
    <location>
        <begin position="323"/>
        <end position="345"/>
    </location>
</feature>
<keyword evidence="4" id="KW-1185">Reference proteome</keyword>
<feature type="transmembrane region" description="Helical" evidence="1">
    <location>
        <begin position="262"/>
        <end position="280"/>
    </location>
</feature>
<feature type="transmembrane region" description="Helical" evidence="1">
    <location>
        <begin position="144"/>
        <end position="166"/>
    </location>
</feature>
<dbReference type="Pfam" id="PF16401">
    <property type="entry name" value="DUF5009"/>
    <property type="match status" value="1"/>
</dbReference>
<name>B9XD83_PEDPL</name>
<keyword evidence="1" id="KW-0472">Membrane</keyword>
<dbReference type="PANTHER" id="PTHR31061:SF24">
    <property type="entry name" value="LD22376P"/>
    <property type="match status" value="1"/>
</dbReference>
<feature type="transmembrane region" description="Helical" evidence="1">
    <location>
        <begin position="68"/>
        <end position="85"/>
    </location>
</feature>
<organism evidence="3 4">
    <name type="scientific">Pedosphaera parvula (strain Ellin514)</name>
    <dbReference type="NCBI Taxonomy" id="320771"/>
    <lineage>
        <taxon>Bacteria</taxon>
        <taxon>Pseudomonadati</taxon>
        <taxon>Verrucomicrobiota</taxon>
        <taxon>Pedosphaerae</taxon>
        <taxon>Pedosphaerales</taxon>
        <taxon>Pedosphaeraceae</taxon>
        <taxon>Pedosphaera</taxon>
    </lineage>
</organism>
<evidence type="ECO:0000259" key="2">
    <source>
        <dbReference type="Pfam" id="PF16401"/>
    </source>
</evidence>
<sequence length="410" mass="45253">MMGALQDTITKPVAAKVTAPGSARLMSLDVFRGATIASMMLVNNPGSWDSIYRQLDHAEWNGWTFTDLIFPFFLWIVGVAIPLSTQKRLDGGASRTNLWLHVVRRAAIIFGLGLFLAFFSFLINGSYGRLGGFGPWFNEICGTIRIPGVLQRIAVCYLIASTIYLTTKLRGQIAWLIGLLAAYWVLMKCVPVPGHGAGVLTPEGNFSAYVDGNVLGRHTWHGAPWDPEGVISTIPAIATCLFGILTGQLLLIKRSVEQKTTWVFVSGILLILAGAVMNIWLPINKNLWTSSYSVFMAGMAMNVFAVFYWLVDVKGCQKWAKPFAIYGMNAITVFMLAGVLGRISIEKKVTDAAGKVVTLKGYLFETCFNAPLSHLGFGPKICSLSWALVYVFGLYLVAYIMCRRKWFVKF</sequence>
<accession>B9XD83</accession>
<protein>
    <recommendedName>
        <fullName evidence="2">DUF5009 domain-containing protein</fullName>
    </recommendedName>
</protein>
<evidence type="ECO:0000313" key="3">
    <source>
        <dbReference type="EMBL" id="EEF62029.1"/>
    </source>
</evidence>
<dbReference type="Proteomes" id="UP000003688">
    <property type="component" value="Unassembled WGS sequence"/>
</dbReference>
<proteinExistence type="predicted"/>
<keyword evidence="1" id="KW-0812">Transmembrane</keyword>
<reference evidence="3 4" key="1">
    <citation type="journal article" date="2011" name="J. Bacteriol.">
        <title>Genome sequence of 'Pedosphaera parvula' Ellin514, an aerobic Verrucomicrobial isolate from pasture soil.</title>
        <authorList>
            <person name="Kant R."/>
            <person name="van Passel M.W."/>
            <person name="Sangwan P."/>
            <person name="Palva A."/>
            <person name="Lucas S."/>
            <person name="Copeland A."/>
            <person name="Lapidus A."/>
            <person name="Glavina Del Rio T."/>
            <person name="Dalin E."/>
            <person name="Tice H."/>
            <person name="Bruce D."/>
            <person name="Goodwin L."/>
            <person name="Pitluck S."/>
            <person name="Chertkov O."/>
            <person name="Larimer F.W."/>
            <person name="Land M.L."/>
            <person name="Hauser L."/>
            <person name="Brettin T.S."/>
            <person name="Detter J.C."/>
            <person name="Han S."/>
            <person name="de Vos W.M."/>
            <person name="Janssen P.H."/>
            <person name="Smidt H."/>
        </authorList>
    </citation>
    <scope>NUCLEOTIDE SEQUENCE [LARGE SCALE GENOMIC DNA]</scope>
    <source>
        <strain evidence="3 4">Ellin514</strain>
    </source>
</reference>
<dbReference type="InterPro" id="IPR032176">
    <property type="entry name" value="DUF5009"/>
</dbReference>
<dbReference type="EMBL" id="ABOX02000006">
    <property type="protein sequence ID" value="EEF62029.1"/>
    <property type="molecule type" value="Genomic_DNA"/>
</dbReference>
<feature type="transmembrane region" description="Helical" evidence="1">
    <location>
        <begin position="384"/>
        <end position="402"/>
    </location>
</feature>
<gene>
    <name evidence="3" type="ORF">Cflav_PD6304</name>
</gene>
<feature type="transmembrane region" description="Helical" evidence="1">
    <location>
        <begin position="106"/>
        <end position="124"/>
    </location>
</feature>
<evidence type="ECO:0000256" key="1">
    <source>
        <dbReference type="SAM" id="Phobius"/>
    </source>
</evidence>
<feature type="domain" description="DUF5009" evidence="2">
    <location>
        <begin position="59"/>
        <end position="115"/>
    </location>
</feature>
<keyword evidence="1" id="KW-1133">Transmembrane helix</keyword>
<comment type="caution">
    <text evidence="3">The sequence shown here is derived from an EMBL/GenBank/DDBJ whole genome shotgun (WGS) entry which is preliminary data.</text>
</comment>
<evidence type="ECO:0000313" key="4">
    <source>
        <dbReference type="Proteomes" id="UP000003688"/>
    </source>
</evidence>
<dbReference type="PANTHER" id="PTHR31061">
    <property type="entry name" value="LD22376P"/>
    <property type="match status" value="1"/>
</dbReference>
<dbReference type="AlphaFoldDB" id="B9XD83"/>
<feature type="transmembrane region" description="Helical" evidence="1">
    <location>
        <begin position="173"/>
        <end position="193"/>
    </location>
</feature>